<organism evidence="1 2">
    <name type="scientific">Vigna unguiculata</name>
    <name type="common">Cowpea</name>
    <dbReference type="NCBI Taxonomy" id="3917"/>
    <lineage>
        <taxon>Eukaryota</taxon>
        <taxon>Viridiplantae</taxon>
        <taxon>Streptophyta</taxon>
        <taxon>Embryophyta</taxon>
        <taxon>Tracheophyta</taxon>
        <taxon>Spermatophyta</taxon>
        <taxon>Magnoliopsida</taxon>
        <taxon>eudicotyledons</taxon>
        <taxon>Gunneridae</taxon>
        <taxon>Pentapetalae</taxon>
        <taxon>rosids</taxon>
        <taxon>fabids</taxon>
        <taxon>Fabales</taxon>
        <taxon>Fabaceae</taxon>
        <taxon>Papilionoideae</taxon>
        <taxon>50 kb inversion clade</taxon>
        <taxon>NPAAA clade</taxon>
        <taxon>indigoferoid/millettioid clade</taxon>
        <taxon>Phaseoleae</taxon>
        <taxon>Vigna</taxon>
    </lineage>
</organism>
<sequence>MLSHHLFLTFNLPSFSLKPETLGSTCTIDEHHRRPPHHDGAACSSHVNHLQSRCHDHLINPKPSTLPASASTRVFTSPSRCHQAHEDAKQIGTIGAERSHLHFEPKSHTTKFVKQIGTLNHRESSQNAVTIIAALKRETAAHISNAPGPCLDHQQVRSTPPRETLLTLQSLPRRQP</sequence>
<reference evidence="1 2" key="1">
    <citation type="submission" date="2019-04" db="EMBL/GenBank/DDBJ databases">
        <title>An improved genome assembly and genetic linkage map for asparagus bean, Vigna unguiculata ssp. sesquipedialis.</title>
        <authorList>
            <person name="Xia Q."/>
            <person name="Zhang R."/>
            <person name="Dong Y."/>
        </authorList>
    </citation>
    <scope>NUCLEOTIDE SEQUENCE [LARGE SCALE GENOMIC DNA]</scope>
    <source>
        <tissue evidence="1">Leaf</tissue>
    </source>
</reference>
<evidence type="ECO:0000313" key="2">
    <source>
        <dbReference type="Proteomes" id="UP000501690"/>
    </source>
</evidence>
<dbReference type="Proteomes" id="UP000501690">
    <property type="component" value="Linkage Group LG2"/>
</dbReference>
<protein>
    <submittedName>
        <fullName evidence="1">Uncharacterized protein</fullName>
    </submittedName>
</protein>
<dbReference type="EMBL" id="CP039346">
    <property type="protein sequence ID" value="QCD81614.1"/>
    <property type="molecule type" value="Genomic_DNA"/>
</dbReference>
<evidence type="ECO:0000313" key="1">
    <source>
        <dbReference type="EMBL" id="QCD81614.1"/>
    </source>
</evidence>
<accession>A0A4D6L0W6</accession>
<dbReference type="AlphaFoldDB" id="A0A4D6L0W6"/>
<keyword evidence="2" id="KW-1185">Reference proteome</keyword>
<proteinExistence type="predicted"/>
<name>A0A4D6L0W6_VIGUN</name>
<gene>
    <name evidence="1" type="ORF">DEO72_LG2g1943</name>
</gene>